<dbReference type="AlphaFoldDB" id="A0A816JF59"/>
<proteinExistence type="predicted"/>
<name>A0A816JF59_BRANA</name>
<accession>A0A816JF59</accession>
<dbReference type="Proteomes" id="UP001295469">
    <property type="component" value="Chromosome C04"/>
</dbReference>
<feature type="compositionally biased region" description="Basic and acidic residues" evidence="1">
    <location>
        <begin position="51"/>
        <end position="70"/>
    </location>
</feature>
<gene>
    <name evidence="2" type="ORF">DARMORV10_C04P49450.1</name>
</gene>
<reference evidence="2" key="1">
    <citation type="submission" date="2021-01" db="EMBL/GenBank/DDBJ databases">
        <authorList>
            <consortium name="Genoscope - CEA"/>
            <person name="William W."/>
        </authorList>
    </citation>
    <scope>NUCLEOTIDE SEQUENCE</scope>
</reference>
<evidence type="ECO:0000313" key="2">
    <source>
        <dbReference type="EMBL" id="CAF1859860.1"/>
    </source>
</evidence>
<organism evidence="2">
    <name type="scientific">Brassica napus</name>
    <name type="common">Rape</name>
    <dbReference type="NCBI Taxonomy" id="3708"/>
    <lineage>
        <taxon>Eukaryota</taxon>
        <taxon>Viridiplantae</taxon>
        <taxon>Streptophyta</taxon>
        <taxon>Embryophyta</taxon>
        <taxon>Tracheophyta</taxon>
        <taxon>Spermatophyta</taxon>
        <taxon>Magnoliopsida</taxon>
        <taxon>eudicotyledons</taxon>
        <taxon>Gunneridae</taxon>
        <taxon>Pentapetalae</taxon>
        <taxon>rosids</taxon>
        <taxon>malvids</taxon>
        <taxon>Brassicales</taxon>
        <taxon>Brassicaceae</taxon>
        <taxon>Brassiceae</taxon>
        <taxon>Brassica</taxon>
    </lineage>
</organism>
<dbReference type="EMBL" id="HG994368">
    <property type="protein sequence ID" value="CAF1859860.1"/>
    <property type="molecule type" value="Genomic_DNA"/>
</dbReference>
<feature type="region of interest" description="Disordered" evidence="1">
    <location>
        <begin position="43"/>
        <end position="84"/>
    </location>
</feature>
<sequence length="191" mass="22669">MATCLLDPFLETSEDQFAKDSNSASWFTKGTIQREKAKKIRNSLTKHGHSYHHDHDHEEEYDEQKPKWHSEPAGQPETPSPPEETNFWQWTKVFQFVSSDYTKPVELEPLRDIFHEHKMTDTSYLMICYLSLFCNQEARIQVFKFERNLSIPSYHVLLHQCCRDACLKFMDVWKKSTNLVREHESVVLLFL</sequence>
<evidence type="ECO:0000256" key="1">
    <source>
        <dbReference type="SAM" id="MobiDB-lite"/>
    </source>
</evidence>
<protein>
    <submittedName>
        <fullName evidence="2">(rape) hypothetical protein</fullName>
    </submittedName>
</protein>